<comment type="caution">
    <text evidence="1">The sequence shown here is derived from an EMBL/GenBank/DDBJ whole genome shotgun (WGS) entry which is preliminary data.</text>
</comment>
<dbReference type="RefSeq" id="WP_063380014.1">
    <property type="nucleotide sequence ID" value="NZ_AUXX01000005.1"/>
</dbReference>
<dbReference type="EMBL" id="AUXX01000005">
    <property type="protein sequence ID" value="KZN69280.1"/>
    <property type="molecule type" value="Genomic_DNA"/>
</dbReference>
<protein>
    <recommendedName>
        <fullName evidence="3">Lipoprotein</fullName>
    </recommendedName>
</protein>
<proteinExistence type="predicted"/>
<accession>A0A161Z0H7</accession>
<dbReference type="Proteomes" id="UP000076661">
    <property type="component" value="Unassembled WGS sequence"/>
</dbReference>
<reference evidence="1 2" key="1">
    <citation type="submission" date="2013-07" db="EMBL/GenBank/DDBJ databases">
        <title>Comparative Genomic and Metabolomic Analysis of Twelve Strains of Pseudoalteromonas luteoviolacea.</title>
        <authorList>
            <person name="Vynne N.G."/>
            <person name="Mansson M."/>
            <person name="Gram L."/>
        </authorList>
    </citation>
    <scope>NUCLEOTIDE SEQUENCE [LARGE SCALE GENOMIC DNA]</scope>
    <source>
        <strain evidence="1 2">S4060-1</strain>
    </source>
</reference>
<dbReference type="PATRIC" id="fig|1365257.3.peg.729"/>
<name>A0A161Z0H7_9GAMM</name>
<dbReference type="Pfam" id="PF19795">
    <property type="entry name" value="DUF6279"/>
    <property type="match status" value="1"/>
</dbReference>
<evidence type="ECO:0008006" key="3">
    <source>
        <dbReference type="Google" id="ProtNLM"/>
    </source>
</evidence>
<dbReference type="AlphaFoldDB" id="A0A161Z0H7"/>
<sequence>MRKHLIVFVLLFTLSGCLYETMYKNADRLALNRLEGIVELSDAQEQYFLVSFNAFQLIHQKEYMPEYLKWLKVLKNEWQSLDESQLKQLADEVQGHWHEVTKRINEPTLTLLLGLEEQQKQQLMSTLKERAQSRAKNTDRLERAIERFEDILGDLSPIQRSIITKYFDETEYNREVWNLHTQSRLTRLDALLALKTPLKQTERQLMAHNVFNTMDNASEHLKRVRTQWMNKQIKLLINMRETLSPSQKRHVDEFFQSWIDIVDELIKAKL</sequence>
<gene>
    <name evidence="1" type="ORF">N478_11650</name>
</gene>
<evidence type="ECO:0000313" key="1">
    <source>
        <dbReference type="EMBL" id="KZN69280.1"/>
    </source>
</evidence>
<dbReference type="PROSITE" id="PS51257">
    <property type="entry name" value="PROKAR_LIPOPROTEIN"/>
    <property type="match status" value="1"/>
</dbReference>
<evidence type="ECO:0000313" key="2">
    <source>
        <dbReference type="Proteomes" id="UP000076661"/>
    </source>
</evidence>
<organism evidence="1 2">
    <name type="scientific">Pseudoalteromonas luteoviolacea S4060-1</name>
    <dbReference type="NCBI Taxonomy" id="1365257"/>
    <lineage>
        <taxon>Bacteria</taxon>
        <taxon>Pseudomonadati</taxon>
        <taxon>Pseudomonadota</taxon>
        <taxon>Gammaproteobacteria</taxon>
        <taxon>Alteromonadales</taxon>
        <taxon>Pseudoalteromonadaceae</taxon>
        <taxon>Pseudoalteromonas</taxon>
    </lineage>
</organism>